<dbReference type="AlphaFoldDB" id="A0AAD5TTR8"/>
<evidence type="ECO:0000313" key="2">
    <source>
        <dbReference type="EMBL" id="KAJ3201789.1"/>
    </source>
</evidence>
<protein>
    <submittedName>
        <fullName evidence="2">Uncharacterized protein</fullName>
    </submittedName>
</protein>
<keyword evidence="3" id="KW-1185">Reference proteome</keyword>
<keyword evidence="1" id="KW-0812">Transmembrane</keyword>
<feature type="transmembrane region" description="Helical" evidence="1">
    <location>
        <begin position="53"/>
        <end position="76"/>
    </location>
</feature>
<keyword evidence="1" id="KW-0472">Membrane</keyword>
<proteinExistence type="predicted"/>
<organism evidence="2 3">
    <name type="scientific">Clydaea vesicula</name>
    <dbReference type="NCBI Taxonomy" id="447962"/>
    <lineage>
        <taxon>Eukaryota</taxon>
        <taxon>Fungi</taxon>
        <taxon>Fungi incertae sedis</taxon>
        <taxon>Chytridiomycota</taxon>
        <taxon>Chytridiomycota incertae sedis</taxon>
        <taxon>Chytridiomycetes</taxon>
        <taxon>Lobulomycetales</taxon>
        <taxon>Lobulomycetaceae</taxon>
        <taxon>Clydaea</taxon>
    </lineage>
</organism>
<gene>
    <name evidence="2" type="ORF">HK099_002096</name>
</gene>
<sequence length="281" mass="32217">MTNSFTAILNNNPAITLPKNITIEESYNDNASNLSAIAIEKLGDGSSTFATSLSFSVVFPMIFLVFILILAAYLFYRREQMEGNTFTIRKKKKKTVKNLEKNEMVDLEYNKANAEDDSYTSHQKIFFDSNLNPHRFHNETMIIQRDIMSVGFKNDLSYNNAILECYSTTRDDGFVFEQVFEFKEKNVNGYFTEVVPEQTNNSTVSTNFSTSTIFNNTDHVANAEAKILSLPRLSLYPNSLQRLTNKSEVGSILSNSLKYKKRLSLSDEYFNGQNFQYFTDY</sequence>
<reference evidence="2" key="1">
    <citation type="submission" date="2020-05" db="EMBL/GenBank/DDBJ databases">
        <title>Phylogenomic resolution of chytrid fungi.</title>
        <authorList>
            <person name="Stajich J.E."/>
            <person name="Amses K."/>
            <person name="Simmons R."/>
            <person name="Seto K."/>
            <person name="Myers J."/>
            <person name="Bonds A."/>
            <person name="Quandt C.A."/>
            <person name="Barry K."/>
            <person name="Liu P."/>
            <person name="Grigoriev I."/>
            <person name="Longcore J.E."/>
            <person name="James T.Y."/>
        </authorList>
    </citation>
    <scope>NUCLEOTIDE SEQUENCE</scope>
    <source>
        <strain evidence="2">JEL0476</strain>
    </source>
</reference>
<comment type="caution">
    <text evidence="2">The sequence shown here is derived from an EMBL/GenBank/DDBJ whole genome shotgun (WGS) entry which is preliminary data.</text>
</comment>
<dbReference type="EMBL" id="JADGJW010001672">
    <property type="protein sequence ID" value="KAJ3201789.1"/>
    <property type="molecule type" value="Genomic_DNA"/>
</dbReference>
<keyword evidence="1" id="KW-1133">Transmembrane helix</keyword>
<evidence type="ECO:0000313" key="3">
    <source>
        <dbReference type="Proteomes" id="UP001211065"/>
    </source>
</evidence>
<evidence type="ECO:0000256" key="1">
    <source>
        <dbReference type="SAM" id="Phobius"/>
    </source>
</evidence>
<feature type="non-terminal residue" evidence="2">
    <location>
        <position position="281"/>
    </location>
</feature>
<name>A0AAD5TTR8_9FUNG</name>
<dbReference type="Proteomes" id="UP001211065">
    <property type="component" value="Unassembled WGS sequence"/>
</dbReference>
<accession>A0AAD5TTR8</accession>